<evidence type="ECO:0000313" key="4">
    <source>
        <dbReference type="EMBL" id="KAL2548148.1"/>
    </source>
</evidence>
<evidence type="ECO:0000256" key="3">
    <source>
        <dbReference type="SAM" id="MobiDB-lite"/>
    </source>
</evidence>
<reference evidence="5" key="1">
    <citation type="submission" date="2024-07" db="EMBL/GenBank/DDBJ databases">
        <title>Two chromosome-level genome assemblies of Korean endemic species Abeliophyllum distichum and Forsythia ovata (Oleaceae).</title>
        <authorList>
            <person name="Jang H."/>
        </authorList>
    </citation>
    <scope>NUCLEOTIDE SEQUENCE [LARGE SCALE GENOMIC DNA]</scope>
</reference>
<dbReference type="AlphaFoldDB" id="A0ABD1WHF5"/>
<keyword evidence="5" id="KW-1185">Reference proteome</keyword>
<feature type="region of interest" description="Disordered" evidence="3">
    <location>
        <begin position="26"/>
        <end position="56"/>
    </location>
</feature>
<dbReference type="InterPro" id="IPR044781">
    <property type="entry name" value="At5g10690-like"/>
</dbReference>
<gene>
    <name evidence="4" type="ORF">Fot_09678</name>
</gene>
<evidence type="ECO:0000256" key="2">
    <source>
        <dbReference type="PROSITE-ProRule" id="PRU00708"/>
    </source>
</evidence>
<organism evidence="4 5">
    <name type="scientific">Forsythia ovata</name>
    <dbReference type="NCBI Taxonomy" id="205694"/>
    <lineage>
        <taxon>Eukaryota</taxon>
        <taxon>Viridiplantae</taxon>
        <taxon>Streptophyta</taxon>
        <taxon>Embryophyta</taxon>
        <taxon>Tracheophyta</taxon>
        <taxon>Spermatophyta</taxon>
        <taxon>Magnoliopsida</taxon>
        <taxon>eudicotyledons</taxon>
        <taxon>Gunneridae</taxon>
        <taxon>Pentapetalae</taxon>
        <taxon>asterids</taxon>
        <taxon>lamiids</taxon>
        <taxon>Lamiales</taxon>
        <taxon>Oleaceae</taxon>
        <taxon>Forsythieae</taxon>
        <taxon>Forsythia</taxon>
    </lineage>
</organism>
<dbReference type="PROSITE" id="PS51375">
    <property type="entry name" value="PPR"/>
    <property type="match status" value="1"/>
</dbReference>
<protein>
    <submittedName>
        <fullName evidence="4">Pentatricopeptide repeat-containing protein-like</fullName>
    </submittedName>
</protein>
<comment type="caution">
    <text evidence="4">The sequence shown here is derived from an EMBL/GenBank/DDBJ whole genome shotgun (WGS) entry which is preliminary data.</text>
</comment>
<dbReference type="Gene3D" id="1.25.40.10">
    <property type="entry name" value="Tetratricopeptide repeat domain"/>
    <property type="match status" value="1"/>
</dbReference>
<dbReference type="Proteomes" id="UP001604277">
    <property type="component" value="Unassembled WGS sequence"/>
</dbReference>
<proteinExistence type="predicted"/>
<dbReference type="PANTHER" id="PTHR47581:SF2">
    <property type="entry name" value="OS09G0431600 PROTEIN"/>
    <property type="match status" value="1"/>
</dbReference>
<name>A0ABD1WHF5_9LAMI</name>
<feature type="compositionally biased region" description="Basic residues" evidence="3">
    <location>
        <begin position="36"/>
        <end position="51"/>
    </location>
</feature>
<dbReference type="InterPro" id="IPR002885">
    <property type="entry name" value="PPR_rpt"/>
</dbReference>
<sequence length="228" mass="25759">MQKCSRFYYNSHLLLELHESSHHRQHSFAAPENLNRRRRLSQRKLPKRPRFPSRLNPKSLTSRIVQLTRRRQLTQIFEEIEIAKSQHGNLGTIVMNAVMQACVHCGDIDSALEVFGEMSKPEGCGVDNITYGTLLKGLGNARRIDEAFQMLESVEKGTAVGSPQLSVPLVCGLLNGLIEAGDLRRANGLLARYNYCVSRRRKSINLDIQLVDEGIYKCWLSSGSIKHT</sequence>
<keyword evidence="1" id="KW-0677">Repeat</keyword>
<dbReference type="InterPro" id="IPR011990">
    <property type="entry name" value="TPR-like_helical_dom_sf"/>
</dbReference>
<dbReference type="NCBIfam" id="TIGR00756">
    <property type="entry name" value="PPR"/>
    <property type="match status" value="2"/>
</dbReference>
<dbReference type="Pfam" id="PF13041">
    <property type="entry name" value="PPR_2"/>
    <property type="match status" value="1"/>
</dbReference>
<dbReference type="PANTHER" id="PTHR47581">
    <property type="entry name" value="OS09G0431600 PROTEIN"/>
    <property type="match status" value="1"/>
</dbReference>
<evidence type="ECO:0000256" key="1">
    <source>
        <dbReference type="ARBA" id="ARBA00022737"/>
    </source>
</evidence>
<dbReference type="EMBL" id="JBFOLJ010000003">
    <property type="protein sequence ID" value="KAL2548148.1"/>
    <property type="molecule type" value="Genomic_DNA"/>
</dbReference>
<evidence type="ECO:0000313" key="5">
    <source>
        <dbReference type="Proteomes" id="UP001604277"/>
    </source>
</evidence>
<accession>A0ABD1WHF5</accession>
<feature type="repeat" description="PPR" evidence="2">
    <location>
        <begin position="127"/>
        <end position="157"/>
    </location>
</feature>